<evidence type="ECO:0000259" key="14">
    <source>
        <dbReference type="PROSITE" id="PS51846"/>
    </source>
</evidence>
<evidence type="ECO:0000256" key="6">
    <source>
        <dbReference type="ARBA" id="ARBA00022989"/>
    </source>
</evidence>
<keyword evidence="5" id="KW-0677">Repeat</keyword>
<dbReference type="InterPro" id="IPR005170">
    <property type="entry name" value="Transptr-assoc_dom"/>
</dbReference>
<dbReference type="Pfam" id="PF01595">
    <property type="entry name" value="CNNM"/>
    <property type="match status" value="1"/>
</dbReference>
<feature type="transmembrane region" description="Helical" evidence="12">
    <location>
        <begin position="70"/>
        <end position="95"/>
    </location>
</feature>
<keyword evidence="4 10" id="KW-0812">Transmembrane</keyword>
<reference evidence="15 16" key="1">
    <citation type="journal article" date="2018" name="Sci. Rep.">
        <title>Network-guided genomic and metagenomic analysis of the faecal microbiota of the critically endangered kakapo.</title>
        <authorList>
            <person name="Waite D.W."/>
            <person name="Dsouza M."/>
            <person name="Sekiguchi Y."/>
            <person name="Hugenholtz P."/>
            <person name="Taylor M.W."/>
        </authorList>
    </citation>
    <scope>NUCLEOTIDE SEQUENCE [LARGE SCALE GENOMIC DNA]</scope>
    <source>
        <strain evidence="15 16">BI02</strain>
    </source>
</reference>
<evidence type="ECO:0000256" key="12">
    <source>
        <dbReference type="SAM" id="Phobius"/>
    </source>
</evidence>
<dbReference type="SMART" id="SM01091">
    <property type="entry name" value="CorC_HlyC"/>
    <property type="match status" value="1"/>
</dbReference>
<keyword evidence="11" id="KW-0175">Coiled coil</keyword>
<dbReference type="Gene3D" id="3.10.580.10">
    <property type="entry name" value="CBS-domain"/>
    <property type="match status" value="1"/>
</dbReference>
<evidence type="ECO:0000313" key="16">
    <source>
        <dbReference type="Proteomes" id="UP000253215"/>
    </source>
</evidence>
<accession>A0A368UDJ8</accession>
<dbReference type="AlphaFoldDB" id="A0A368UDJ8"/>
<dbReference type="Pfam" id="PF03471">
    <property type="entry name" value="CorC_HlyC"/>
    <property type="match status" value="1"/>
</dbReference>
<dbReference type="PANTHER" id="PTHR43099">
    <property type="entry name" value="UPF0053 PROTEIN YRKA"/>
    <property type="match status" value="1"/>
</dbReference>
<dbReference type="PANTHER" id="PTHR43099:SF5">
    <property type="entry name" value="HLYC_CORC FAMILY TRANSPORTER"/>
    <property type="match status" value="1"/>
</dbReference>
<dbReference type="CDD" id="cd04590">
    <property type="entry name" value="CBS_pair_CorC_HlyC_assoc"/>
    <property type="match status" value="1"/>
</dbReference>
<dbReference type="GO" id="GO:0050660">
    <property type="term" value="F:flavin adenine dinucleotide binding"/>
    <property type="evidence" value="ECO:0007669"/>
    <property type="project" value="InterPro"/>
</dbReference>
<proteinExistence type="inferred from homology"/>
<evidence type="ECO:0000256" key="3">
    <source>
        <dbReference type="ARBA" id="ARBA00022475"/>
    </source>
</evidence>
<keyword evidence="6 10" id="KW-1133">Transmembrane helix</keyword>
<evidence type="ECO:0000259" key="13">
    <source>
        <dbReference type="PROSITE" id="PS51371"/>
    </source>
</evidence>
<evidence type="ECO:0000256" key="11">
    <source>
        <dbReference type="SAM" id="Coils"/>
    </source>
</evidence>
<comment type="caution">
    <text evidence="15">The sequence shown here is derived from an EMBL/GenBank/DDBJ whole genome shotgun (WGS) entry which is preliminary data.</text>
</comment>
<dbReference type="PROSITE" id="PS51846">
    <property type="entry name" value="CNNM"/>
    <property type="match status" value="1"/>
</dbReference>
<feature type="domain" description="CNNM transmembrane" evidence="14">
    <location>
        <begin position="4"/>
        <end position="200"/>
    </location>
</feature>
<dbReference type="GO" id="GO:0005886">
    <property type="term" value="C:plasma membrane"/>
    <property type="evidence" value="ECO:0007669"/>
    <property type="project" value="UniProtKB-SubCell"/>
</dbReference>
<keyword evidence="8 10" id="KW-0472">Membrane</keyword>
<dbReference type="InterPro" id="IPR051676">
    <property type="entry name" value="UPF0053_domain"/>
</dbReference>
<evidence type="ECO:0000313" key="15">
    <source>
        <dbReference type="EMBL" id="RCW17000.1"/>
    </source>
</evidence>
<dbReference type="InterPro" id="IPR002550">
    <property type="entry name" value="CNNM"/>
</dbReference>
<dbReference type="InterPro" id="IPR016169">
    <property type="entry name" value="FAD-bd_PCMH_sub2"/>
</dbReference>
<evidence type="ECO:0000256" key="1">
    <source>
        <dbReference type="ARBA" id="ARBA00004651"/>
    </source>
</evidence>
<feature type="transmembrane region" description="Helical" evidence="12">
    <location>
        <begin position="12"/>
        <end position="33"/>
    </location>
</feature>
<feature type="domain" description="CBS" evidence="13">
    <location>
        <begin position="219"/>
        <end position="279"/>
    </location>
</feature>
<dbReference type="InterPro" id="IPR046342">
    <property type="entry name" value="CBS_dom_sf"/>
</dbReference>
<protein>
    <submittedName>
        <fullName evidence="15">Hemolysin</fullName>
    </submittedName>
</protein>
<feature type="transmembrane region" description="Helical" evidence="12">
    <location>
        <begin position="136"/>
        <end position="158"/>
    </location>
</feature>
<dbReference type="InterPro" id="IPR036318">
    <property type="entry name" value="FAD-bd_PCMH-like_sf"/>
</dbReference>
<keyword evidence="3" id="KW-1003">Cell membrane</keyword>
<feature type="coiled-coil region" evidence="11">
    <location>
        <begin position="298"/>
        <end position="352"/>
    </location>
</feature>
<dbReference type="EMBL" id="NETH01000021">
    <property type="protein sequence ID" value="RCW17000.1"/>
    <property type="molecule type" value="Genomic_DNA"/>
</dbReference>
<name>A0A368UDJ8_9STRE</name>
<dbReference type="InterPro" id="IPR000644">
    <property type="entry name" value="CBS_dom"/>
</dbReference>
<feature type="transmembrane region" description="Helical" evidence="12">
    <location>
        <begin position="101"/>
        <end position="124"/>
    </location>
</feature>
<dbReference type="SUPFAM" id="SSF56176">
    <property type="entry name" value="FAD-binding/transporter-associated domain-like"/>
    <property type="match status" value="1"/>
</dbReference>
<sequence>MEDPSQNLVLQFVLLLILTLLNAFFSASEMALVSLNRSRVEQKAEEGDKKFIRLLSVLENPNNFLSTIQVGITFISLLQGASLSASLGSVIASWFGDFVWAQTAGSVISLVFLTYISIVLGELYPKRIAMNLKENLAVISAPVIIFIGKIVSPFVWLLSASTNLLSHITPMQFDDADEKMTRDEIEYILSKSEETLDAEEIEMLQGVFSLDELMAREVMVPRTDAFMIDINDDTQENIQEILKQNFSRIPVYDDDKDKIIGILHTKRLLDAGFRDGFDTIVLRKILQEPLFVPETIFVDDLLRQLRNTQNQMAILLDEYGGVAGIVTLEDLLEEIVGEIDDETDKAEQFVREIGEHTYIVLGTMTLNEFNDYFDVDLESDDVDTIAGYYLTGVGNIPDQDSRETFEVATKEKHLALTNDKVKDGRVTKLKVIFSDIEQSIEED</sequence>
<evidence type="ECO:0000256" key="5">
    <source>
        <dbReference type="ARBA" id="ARBA00022737"/>
    </source>
</evidence>
<evidence type="ECO:0000256" key="10">
    <source>
        <dbReference type="PROSITE-ProRule" id="PRU01193"/>
    </source>
</evidence>
<evidence type="ECO:0000256" key="9">
    <source>
        <dbReference type="PROSITE-ProRule" id="PRU00703"/>
    </source>
</evidence>
<dbReference type="InterPro" id="IPR044751">
    <property type="entry name" value="Ion_transp-like_CBS"/>
</dbReference>
<dbReference type="Gene3D" id="3.30.465.10">
    <property type="match status" value="1"/>
</dbReference>
<evidence type="ECO:0000256" key="7">
    <source>
        <dbReference type="ARBA" id="ARBA00023122"/>
    </source>
</evidence>
<keyword evidence="7 9" id="KW-0129">CBS domain</keyword>
<evidence type="ECO:0000256" key="2">
    <source>
        <dbReference type="ARBA" id="ARBA00006337"/>
    </source>
</evidence>
<comment type="subcellular location">
    <subcellularLocation>
        <location evidence="1">Cell membrane</location>
        <topology evidence="1">Multi-pass membrane protein</topology>
    </subcellularLocation>
</comment>
<feature type="domain" description="CBS" evidence="13">
    <location>
        <begin position="285"/>
        <end position="342"/>
    </location>
</feature>
<dbReference type="FunFam" id="3.10.580.10:FF:000002">
    <property type="entry name" value="Magnesium/cobalt efflux protein CorC"/>
    <property type="match status" value="1"/>
</dbReference>
<dbReference type="Pfam" id="PF00571">
    <property type="entry name" value="CBS"/>
    <property type="match status" value="2"/>
</dbReference>
<evidence type="ECO:0000256" key="4">
    <source>
        <dbReference type="ARBA" id="ARBA00022692"/>
    </source>
</evidence>
<comment type="similarity">
    <text evidence="2">Belongs to the UPF0053 family.</text>
</comment>
<dbReference type="SUPFAM" id="SSF54631">
    <property type="entry name" value="CBS-domain pair"/>
    <property type="match status" value="1"/>
</dbReference>
<dbReference type="PROSITE" id="PS51371">
    <property type="entry name" value="CBS"/>
    <property type="match status" value="2"/>
</dbReference>
<gene>
    <name evidence="15" type="ORF">CAC02_05650</name>
</gene>
<evidence type="ECO:0000256" key="8">
    <source>
        <dbReference type="ARBA" id="ARBA00023136"/>
    </source>
</evidence>
<organism evidence="15 16">
    <name type="scientific">Streptococcus gallolyticus</name>
    <dbReference type="NCBI Taxonomy" id="315405"/>
    <lineage>
        <taxon>Bacteria</taxon>
        <taxon>Bacillati</taxon>
        <taxon>Bacillota</taxon>
        <taxon>Bacilli</taxon>
        <taxon>Lactobacillales</taxon>
        <taxon>Streptococcaceae</taxon>
        <taxon>Streptococcus</taxon>
    </lineage>
</organism>
<dbReference type="Proteomes" id="UP000253215">
    <property type="component" value="Unassembled WGS sequence"/>
</dbReference>